<proteinExistence type="predicted"/>
<accession>A0A7W7YVV4</accession>
<evidence type="ECO:0000313" key="3">
    <source>
        <dbReference type="Proteomes" id="UP000535406"/>
    </source>
</evidence>
<organism evidence="2 3">
    <name type="scientific">Shinella fusca</name>
    <dbReference type="NCBI Taxonomy" id="544480"/>
    <lineage>
        <taxon>Bacteria</taxon>
        <taxon>Pseudomonadati</taxon>
        <taxon>Pseudomonadota</taxon>
        <taxon>Alphaproteobacteria</taxon>
        <taxon>Hyphomicrobiales</taxon>
        <taxon>Rhizobiaceae</taxon>
        <taxon>Shinella</taxon>
    </lineage>
</organism>
<sequence length="44" mass="4709">MANKHGQRSLNEAPHLAKRRKSDKELVPLAAFPAALKAAGQASE</sequence>
<keyword evidence="3" id="KW-1185">Reference proteome</keyword>
<dbReference type="RefSeq" id="WP_281396984.1">
    <property type="nucleotide sequence ID" value="NZ_JACHIK010000008.1"/>
</dbReference>
<dbReference type="Proteomes" id="UP000535406">
    <property type="component" value="Unassembled WGS sequence"/>
</dbReference>
<comment type="caution">
    <text evidence="2">The sequence shown here is derived from an EMBL/GenBank/DDBJ whole genome shotgun (WGS) entry which is preliminary data.</text>
</comment>
<dbReference type="AlphaFoldDB" id="A0A7W7YVV4"/>
<dbReference type="EMBL" id="JACHIK010000008">
    <property type="protein sequence ID" value="MBB5043258.1"/>
    <property type="molecule type" value="Genomic_DNA"/>
</dbReference>
<protein>
    <submittedName>
        <fullName evidence="2">Uncharacterized protein</fullName>
    </submittedName>
</protein>
<feature type="region of interest" description="Disordered" evidence="1">
    <location>
        <begin position="1"/>
        <end position="24"/>
    </location>
</feature>
<name>A0A7W7YVV4_9HYPH</name>
<gene>
    <name evidence="2" type="ORF">HNQ66_002662</name>
</gene>
<evidence type="ECO:0000313" key="2">
    <source>
        <dbReference type="EMBL" id="MBB5043258.1"/>
    </source>
</evidence>
<evidence type="ECO:0000256" key="1">
    <source>
        <dbReference type="SAM" id="MobiDB-lite"/>
    </source>
</evidence>
<reference evidence="2 3" key="1">
    <citation type="submission" date="2020-08" db="EMBL/GenBank/DDBJ databases">
        <title>Genomic Encyclopedia of Type Strains, Phase IV (KMG-IV): sequencing the most valuable type-strain genomes for metagenomic binning, comparative biology and taxonomic classification.</title>
        <authorList>
            <person name="Goeker M."/>
        </authorList>
    </citation>
    <scope>NUCLEOTIDE SEQUENCE [LARGE SCALE GENOMIC DNA]</scope>
    <source>
        <strain evidence="2 3">DSM 21319</strain>
    </source>
</reference>